<reference evidence="1" key="1">
    <citation type="journal article" date="2022" name="Int. J. Mol. Sci.">
        <title>Draft Genome of Tanacetum Coccineum: Genomic Comparison of Closely Related Tanacetum-Family Plants.</title>
        <authorList>
            <person name="Yamashiro T."/>
            <person name="Shiraishi A."/>
            <person name="Nakayama K."/>
            <person name="Satake H."/>
        </authorList>
    </citation>
    <scope>NUCLEOTIDE SEQUENCE</scope>
</reference>
<comment type="caution">
    <text evidence="1">The sequence shown here is derived from an EMBL/GenBank/DDBJ whole genome shotgun (WGS) entry which is preliminary data.</text>
</comment>
<gene>
    <name evidence="1" type="ORF">Tco_0624579</name>
</gene>
<evidence type="ECO:0000313" key="1">
    <source>
        <dbReference type="EMBL" id="GJS51217.1"/>
    </source>
</evidence>
<sequence length="78" mass="9096">MLGLKRLHGFLEVTTAQVHNGNYAKWLFNLNILKEVRSRFWDQQVVSRRFALRNIDLEDMRLESTNSVPTAKLPPISN</sequence>
<evidence type="ECO:0000313" key="2">
    <source>
        <dbReference type="Proteomes" id="UP001151760"/>
    </source>
</evidence>
<reference evidence="1" key="2">
    <citation type="submission" date="2022-01" db="EMBL/GenBank/DDBJ databases">
        <authorList>
            <person name="Yamashiro T."/>
            <person name="Shiraishi A."/>
            <person name="Satake H."/>
            <person name="Nakayama K."/>
        </authorList>
    </citation>
    <scope>NUCLEOTIDE SEQUENCE</scope>
</reference>
<proteinExistence type="predicted"/>
<dbReference type="Proteomes" id="UP001151760">
    <property type="component" value="Unassembled WGS sequence"/>
</dbReference>
<accession>A0ABQ4WEB8</accession>
<name>A0ABQ4WEB8_9ASTR</name>
<dbReference type="EMBL" id="BQNB010008570">
    <property type="protein sequence ID" value="GJS51217.1"/>
    <property type="molecule type" value="Genomic_DNA"/>
</dbReference>
<organism evidence="1 2">
    <name type="scientific">Tanacetum coccineum</name>
    <dbReference type="NCBI Taxonomy" id="301880"/>
    <lineage>
        <taxon>Eukaryota</taxon>
        <taxon>Viridiplantae</taxon>
        <taxon>Streptophyta</taxon>
        <taxon>Embryophyta</taxon>
        <taxon>Tracheophyta</taxon>
        <taxon>Spermatophyta</taxon>
        <taxon>Magnoliopsida</taxon>
        <taxon>eudicotyledons</taxon>
        <taxon>Gunneridae</taxon>
        <taxon>Pentapetalae</taxon>
        <taxon>asterids</taxon>
        <taxon>campanulids</taxon>
        <taxon>Asterales</taxon>
        <taxon>Asteraceae</taxon>
        <taxon>Asteroideae</taxon>
        <taxon>Anthemideae</taxon>
        <taxon>Anthemidinae</taxon>
        <taxon>Tanacetum</taxon>
    </lineage>
</organism>
<protein>
    <submittedName>
        <fullName evidence="1">Uncharacterized protein</fullName>
    </submittedName>
</protein>
<keyword evidence="2" id="KW-1185">Reference proteome</keyword>